<dbReference type="CDD" id="cd21649">
    <property type="entry name" value="SARS-CoV_ORF3b"/>
    <property type="match status" value="1"/>
</dbReference>
<sequence length="154" mass="17739">MMPTTLFAGTHITMTTVYHITVSQIQLSLLQVTAFQHQNSKKTTKLVVILRIGTQVLKTMSSYMAISPKFTTSLSLHKLLQTLVLKMLHSSSLTSLLKTHRMCKYTQSTALQELQIQQWIQFMMSRRRLLACLCKHKKVSTNLCTHSFRKKQVR</sequence>
<evidence type="ECO:0000313" key="1">
    <source>
        <dbReference type="EMBL" id="ATO98220.1"/>
    </source>
</evidence>
<reference evidence="1" key="1">
    <citation type="journal article" date="2017" name="PLoS Pathog.">
        <title>Discovery of a rich gene pool of bat SARS-related coronaviruses provides new insights into the origin of SARS coronavirus.</title>
        <authorList>
            <person name="Hu B."/>
            <person name="Zeng L.P."/>
            <person name="Yang X.L."/>
            <person name="Ge X.Y."/>
            <person name="Zhang W."/>
            <person name="Li B."/>
            <person name="Xie J.Z."/>
            <person name="Shen X.R."/>
            <person name="Zhang Y.Z."/>
            <person name="Wang N."/>
            <person name="Luo D.S."/>
            <person name="Zheng X.S."/>
            <person name="Wang M.N."/>
            <person name="Daszak P."/>
            <person name="Wang L.F."/>
            <person name="Cui J."/>
            <person name="Shi Z.L."/>
        </authorList>
    </citation>
    <scope>NUCLEOTIDE SEQUENCE</scope>
    <source>
        <strain evidence="1">Rs7327</strain>
    </source>
</reference>
<name>A0A2D1PXE6_SARS</name>
<proteinExistence type="predicted"/>
<protein>
    <submittedName>
        <fullName evidence="1">ORF3b</fullName>
    </submittedName>
</protein>
<dbReference type="Pfam" id="PF12383">
    <property type="entry name" value="SARS_3b"/>
    <property type="match status" value="1"/>
</dbReference>
<accession>A0A2D1PXE6</accession>
<organism evidence="1">
    <name type="scientific">Bat SARS-like coronavirus</name>
    <dbReference type="NCBI Taxonomy" id="1508227"/>
    <lineage>
        <taxon>Viruses</taxon>
        <taxon>Riboviria</taxon>
        <taxon>Orthornavirae</taxon>
        <taxon>Pisuviricota</taxon>
        <taxon>Pisoniviricetes</taxon>
        <taxon>Nidovirales</taxon>
        <taxon>Cornidovirineae</taxon>
        <taxon>Coronaviridae</taxon>
        <taxon>Orthocoronavirinae</taxon>
        <taxon>Betacoronavirus</taxon>
        <taxon>Sarbecovirus</taxon>
        <taxon>Betacoronavirus pandemicum</taxon>
        <taxon>Severe acute respiratory syndrome coronavirus</taxon>
    </lineage>
</organism>
<dbReference type="EMBL" id="KY417151">
    <property type="protein sequence ID" value="ATO98220.1"/>
    <property type="molecule type" value="Genomic_RNA"/>
</dbReference>
<dbReference type="InterPro" id="IPR022117">
    <property type="entry name" value="SARS_3b"/>
</dbReference>